<dbReference type="PANTHER" id="PTHR23517">
    <property type="entry name" value="RESISTANCE PROTEIN MDTM, PUTATIVE-RELATED-RELATED"/>
    <property type="match status" value="1"/>
</dbReference>
<proteinExistence type="predicted"/>
<dbReference type="InterPro" id="IPR011701">
    <property type="entry name" value="MFS"/>
</dbReference>
<dbReference type="GO" id="GO:0005886">
    <property type="term" value="C:plasma membrane"/>
    <property type="evidence" value="ECO:0007669"/>
    <property type="project" value="UniProtKB-SubCell"/>
</dbReference>
<accession>A0A9X2FL47</accession>
<feature type="transmembrane region" description="Helical" evidence="7">
    <location>
        <begin position="285"/>
        <end position="302"/>
    </location>
</feature>
<dbReference type="InterPro" id="IPR050171">
    <property type="entry name" value="MFS_Transporters"/>
</dbReference>
<keyword evidence="2" id="KW-0813">Transport</keyword>
<evidence type="ECO:0000256" key="4">
    <source>
        <dbReference type="ARBA" id="ARBA00022692"/>
    </source>
</evidence>
<dbReference type="EMBL" id="JAIULA010000014">
    <property type="protein sequence ID" value="MCP0887214.1"/>
    <property type="molecule type" value="Genomic_DNA"/>
</dbReference>
<reference evidence="9 10" key="1">
    <citation type="journal article" date="2023" name="Int. J. Syst. Evol. Microbiol.">
        <title>Ligilactobacillus ubinensis sp. nov., a novel species isolated from the wild ferment of a durian fruit (Durio zibethinus).</title>
        <authorList>
            <person name="Heng Y.C."/>
            <person name="Menon N."/>
            <person name="Chen B."/>
            <person name="Loo B.Z.L."/>
            <person name="Wong G.W.J."/>
            <person name="Lim A.C.H."/>
            <person name="Silvaraju S."/>
            <person name="Kittelmann S."/>
        </authorList>
    </citation>
    <scope>NUCLEOTIDE SEQUENCE [LARGE SCALE GENOMIC DNA]</scope>
    <source>
        <strain evidence="9 10">WILCCON 0076</strain>
    </source>
</reference>
<dbReference type="InterPro" id="IPR020846">
    <property type="entry name" value="MFS_dom"/>
</dbReference>
<feature type="transmembrane region" description="Helical" evidence="7">
    <location>
        <begin position="83"/>
        <end position="100"/>
    </location>
</feature>
<comment type="subcellular location">
    <subcellularLocation>
        <location evidence="1">Cell membrane</location>
        <topology evidence="1">Multi-pass membrane protein</topology>
    </subcellularLocation>
</comment>
<protein>
    <submittedName>
        <fullName evidence="9">MFS transporter</fullName>
    </submittedName>
</protein>
<organism evidence="9 10">
    <name type="scientific">Ligilactobacillus ubinensis</name>
    <dbReference type="NCBI Taxonomy" id="2876789"/>
    <lineage>
        <taxon>Bacteria</taxon>
        <taxon>Bacillati</taxon>
        <taxon>Bacillota</taxon>
        <taxon>Bacilli</taxon>
        <taxon>Lactobacillales</taxon>
        <taxon>Lactobacillaceae</taxon>
        <taxon>Ligilactobacillus</taxon>
    </lineage>
</organism>
<evidence type="ECO:0000313" key="9">
    <source>
        <dbReference type="EMBL" id="MCP0887214.1"/>
    </source>
</evidence>
<dbReference type="Gene3D" id="1.20.1250.20">
    <property type="entry name" value="MFS general substrate transporter like domains"/>
    <property type="match status" value="2"/>
</dbReference>
<gene>
    <name evidence="9" type="ORF">LB941_07685</name>
</gene>
<dbReference type="CDD" id="cd17329">
    <property type="entry name" value="MFS_MdtH_MDR_like"/>
    <property type="match status" value="1"/>
</dbReference>
<dbReference type="Pfam" id="PF07690">
    <property type="entry name" value="MFS_1"/>
    <property type="match status" value="1"/>
</dbReference>
<feature type="domain" description="Major facilitator superfamily (MFS) profile" evidence="8">
    <location>
        <begin position="216"/>
        <end position="407"/>
    </location>
</feature>
<keyword evidence="4 7" id="KW-0812">Transmembrane</keyword>
<feature type="transmembrane region" description="Helical" evidence="7">
    <location>
        <begin position="106"/>
        <end position="128"/>
    </location>
</feature>
<evidence type="ECO:0000256" key="7">
    <source>
        <dbReference type="SAM" id="Phobius"/>
    </source>
</evidence>
<dbReference type="PROSITE" id="PS50850">
    <property type="entry name" value="MFS"/>
    <property type="match status" value="1"/>
</dbReference>
<keyword evidence="10" id="KW-1185">Reference proteome</keyword>
<feature type="transmembrane region" description="Helical" evidence="7">
    <location>
        <begin position="140"/>
        <end position="163"/>
    </location>
</feature>
<evidence type="ECO:0000256" key="2">
    <source>
        <dbReference type="ARBA" id="ARBA00022448"/>
    </source>
</evidence>
<feature type="transmembrane region" description="Helical" evidence="7">
    <location>
        <begin position="254"/>
        <end position="273"/>
    </location>
</feature>
<feature type="transmembrane region" description="Helical" evidence="7">
    <location>
        <begin position="308"/>
        <end position="330"/>
    </location>
</feature>
<feature type="transmembrane region" description="Helical" evidence="7">
    <location>
        <begin position="213"/>
        <end position="234"/>
    </location>
</feature>
<keyword evidence="3" id="KW-1003">Cell membrane</keyword>
<sequence>MKKRGGTIIRKKRELHLIWLLIGNLVESTGMSFMWPLTTIYMHNYLHQTLTMAGIVLFCSSMSMIGGNYLGGYIYDNKDAYKALLVSLGVSLLALGILIFKNGWPYYPILIVINSFAIGVSGTITNSLATAIEKYDSRYVFNLLYFMANLGVVIGTLSVGFIVEISIRLIFVINFVMFALFMLIAAAFFVVPEHVKKKKMQVSQTGDKTSRRFVIVIMAILITYLMISLGYSQWQSNLSVYMESLKIPLARYSLLWTINGVIIVCLQPFISWLDEHYKINIFNKLYFGIGIFIVAFGSLIFAHTYIMFILSMVLATVGEVCVFPTIPAIVDRFSSLSEKGKYQGRLAIASSLGHAVGPLFGGIIIELFSYNILFLLMVLGVLLGEVALIICTKINLKAGERHGNHTR</sequence>
<feature type="transmembrane region" description="Helical" evidence="7">
    <location>
        <begin position="371"/>
        <end position="391"/>
    </location>
</feature>
<evidence type="ECO:0000256" key="3">
    <source>
        <dbReference type="ARBA" id="ARBA00022475"/>
    </source>
</evidence>
<evidence type="ECO:0000256" key="5">
    <source>
        <dbReference type="ARBA" id="ARBA00022989"/>
    </source>
</evidence>
<dbReference type="Proteomes" id="UP001139006">
    <property type="component" value="Unassembled WGS sequence"/>
</dbReference>
<comment type="caution">
    <text evidence="9">The sequence shown here is derived from an EMBL/GenBank/DDBJ whole genome shotgun (WGS) entry which is preliminary data.</text>
</comment>
<name>A0A9X2FL47_9LACO</name>
<evidence type="ECO:0000256" key="6">
    <source>
        <dbReference type="ARBA" id="ARBA00023136"/>
    </source>
</evidence>
<evidence type="ECO:0000256" key="1">
    <source>
        <dbReference type="ARBA" id="ARBA00004651"/>
    </source>
</evidence>
<keyword evidence="6 7" id="KW-0472">Membrane</keyword>
<feature type="transmembrane region" description="Helical" evidence="7">
    <location>
        <begin position="52"/>
        <end position="71"/>
    </location>
</feature>
<dbReference type="InterPro" id="IPR036259">
    <property type="entry name" value="MFS_trans_sf"/>
</dbReference>
<keyword evidence="5 7" id="KW-1133">Transmembrane helix</keyword>
<dbReference type="AlphaFoldDB" id="A0A9X2FL47"/>
<evidence type="ECO:0000259" key="8">
    <source>
        <dbReference type="PROSITE" id="PS50850"/>
    </source>
</evidence>
<dbReference type="GO" id="GO:0022857">
    <property type="term" value="F:transmembrane transporter activity"/>
    <property type="evidence" value="ECO:0007669"/>
    <property type="project" value="InterPro"/>
</dbReference>
<dbReference type="PANTHER" id="PTHR23517:SF10">
    <property type="entry name" value="MAJOR FACILITATOR SUPERFAMILY (MFS) PROFILE DOMAIN-CONTAINING PROTEIN"/>
    <property type="match status" value="1"/>
</dbReference>
<dbReference type="SUPFAM" id="SSF103473">
    <property type="entry name" value="MFS general substrate transporter"/>
    <property type="match status" value="1"/>
</dbReference>
<dbReference type="RefSeq" id="WP_253360882.1">
    <property type="nucleotide sequence ID" value="NZ_JAIULA010000014.1"/>
</dbReference>
<feature type="transmembrane region" description="Helical" evidence="7">
    <location>
        <begin position="169"/>
        <end position="192"/>
    </location>
</feature>
<evidence type="ECO:0000313" key="10">
    <source>
        <dbReference type="Proteomes" id="UP001139006"/>
    </source>
</evidence>
<feature type="transmembrane region" description="Helical" evidence="7">
    <location>
        <begin position="342"/>
        <end position="365"/>
    </location>
</feature>